<dbReference type="eggNOG" id="COG0204">
    <property type="taxonomic scope" value="Bacteria"/>
</dbReference>
<dbReference type="PANTHER" id="PTHR10434">
    <property type="entry name" value="1-ACYL-SN-GLYCEROL-3-PHOSPHATE ACYLTRANSFERASE"/>
    <property type="match status" value="1"/>
</dbReference>
<dbReference type="STRING" id="383372.Rcas_1971"/>
<keyword evidence="5" id="KW-1185">Reference proteome</keyword>
<dbReference type="Proteomes" id="UP000000263">
    <property type="component" value="Chromosome"/>
</dbReference>
<reference evidence="4 5" key="1">
    <citation type="submission" date="2007-08" db="EMBL/GenBank/DDBJ databases">
        <title>Complete sequence of Roseiflexus castenholzii DSM 13941.</title>
        <authorList>
            <consortium name="US DOE Joint Genome Institute"/>
            <person name="Copeland A."/>
            <person name="Lucas S."/>
            <person name="Lapidus A."/>
            <person name="Barry K."/>
            <person name="Glavina del Rio T."/>
            <person name="Dalin E."/>
            <person name="Tice H."/>
            <person name="Pitluck S."/>
            <person name="Thompson L.S."/>
            <person name="Brettin T."/>
            <person name="Bruce D."/>
            <person name="Detter J.C."/>
            <person name="Han C."/>
            <person name="Tapia R."/>
            <person name="Schmutz J."/>
            <person name="Larimer F."/>
            <person name="Land M."/>
            <person name="Hauser L."/>
            <person name="Kyrpides N."/>
            <person name="Mikhailova N."/>
            <person name="Bryant D.A."/>
            <person name="Hanada S."/>
            <person name="Tsukatani Y."/>
            <person name="Richardson P."/>
        </authorList>
    </citation>
    <scope>NUCLEOTIDE SEQUENCE [LARGE SCALE GENOMIC DNA]</scope>
    <source>
        <strain evidence="5">DSM 13941 / HLO8</strain>
    </source>
</reference>
<evidence type="ECO:0000313" key="5">
    <source>
        <dbReference type="Proteomes" id="UP000000263"/>
    </source>
</evidence>
<evidence type="ECO:0000313" key="4">
    <source>
        <dbReference type="EMBL" id="ABU58059.1"/>
    </source>
</evidence>
<proteinExistence type="predicted"/>
<dbReference type="CDD" id="cd06551">
    <property type="entry name" value="LPLAT"/>
    <property type="match status" value="1"/>
</dbReference>
<dbReference type="SMART" id="SM00563">
    <property type="entry name" value="PlsC"/>
    <property type="match status" value="1"/>
</dbReference>
<dbReference type="PANTHER" id="PTHR10434:SF11">
    <property type="entry name" value="1-ACYL-SN-GLYCEROL-3-PHOSPHATE ACYLTRANSFERASE"/>
    <property type="match status" value="1"/>
</dbReference>
<evidence type="ECO:0000256" key="1">
    <source>
        <dbReference type="ARBA" id="ARBA00022679"/>
    </source>
</evidence>
<dbReference type="RefSeq" id="WP_012120483.1">
    <property type="nucleotide sequence ID" value="NC_009767.1"/>
</dbReference>
<dbReference type="SUPFAM" id="SSF69593">
    <property type="entry name" value="Glycerol-3-phosphate (1)-acyltransferase"/>
    <property type="match status" value="1"/>
</dbReference>
<accession>A7NKN9</accession>
<dbReference type="HOGENOM" id="CLU_097817_0_0_0"/>
<keyword evidence="2 4" id="KW-0012">Acyltransferase</keyword>
<sequence>MTTTDTETLLHNAVPAIPANRNALGKELIYRTLVLPACRSMFARVWLHIAGPVPHPAEGPVIVYMNHPGWWDGYMAFLLDKIVLNERFQSYIMMEEKQLRIYRFFTWCGAFSVDRRRPGEAERSIAYISRLLRERRDRMLWILPQGRIVPNDRRPLKVYPGVARIAKQVGDVFFWPVALRYEFRGEQRPEAFIRVGPPHISDLSAPEAAIVADVQARLTAAVDALRDEVNEERLEAYRTLLRGKRDISRFWADVVAVWRQSIQRLPGRSRRPDLPADSHAPDSQQ</sequence>
<evidence type="ECO:0000259" key="3">
    <source>
        <dbReference type="SMART" id="SM00563"/>
    </source>
</evidence>
<name>A7NKN9_ROSCS</name>
<keyword evidence="1 4" id="KW-0808">Transferase</keyword>
<dbReference type="OrthoDB" id="152799at2"/>
<protein>
    <submittedName>
        <fullName evidence="4">Phospholipid/glycerol acyltransferase</fullName>
    </submittedName>
</protein>
<dbReference type="EMBL" id="CP000804">
    <property type="protein sequence ID" value="ABU58059.1"/>
    <property type="molecule type" value="Genomic_DNA"/>
</dbReference>
<dbReference type="AlphaFoldDB" id="A7NKN9"/>
<dbReference type="GO" id="GO:0006654">
    <property type="term" value="P:phosphatidic acid biosynthetic process"/>
    <property type="evidence" value="ECO:0007669"/>
    <property type="project" value="TreeGrafter"/>
</dbReference>
<gene>
    <name evidence="4" type="ordered locus">Rcas_1971</name>
</gene>
<organism evidence="4 5">
    <name type="scientific">Roseiflexus castenholzii (strain DSM 13941 / HLO8)</name>
    <dbReference type="NCBI Taxonomy" id="383372"/>
    <lineage>
        <taxon>Bacteria</taxon>
        <taxon>Bacillati</taxon>
        <taxon>Chloroflexota</taxon>
        <taxon>Chloroflexia</taxon>
        <taxon>Chloroflexales</taxon>
        <taxon>Roseiflexineae</taxon>
        <taxon>Roseiflexaceae</taxon>
        <taxon>Roseiflexus</taxon>
    </lineage>
</organism>
<dbReference type="KEGG" id="rca:Rcas_1971"/>
<dbReference type="GO" id="GO:0003841">
    <property type="term" value="F:1-acylglycerol-3-phosphate O-acyltransferase activity"/>
    <property type="evidence" value="ECO:0007669"/>
    <property type="project" value="TreeGrafter"/>
</dbReference>
<feature type="domain" description="Phospholipid/glycerol acyltransferase" evidence="3">
    <location>
        <begin position="61"/>
        <end position="182"/>
    </location>
</feature>
<evidence type="ECO:0000256" key="2">
    <source>
        <dbReference type="ARBA" id="ARBA00023315"/>
    </source>
</evidence>
<dbReference type="InterPro" id="IPR002123">
    <property type="entry name" value="Plipid/glycerol_acylTrfase"/>
</dbReference>
<dbReference type="GO" id="GO:0005886">
    <property type="term" value="C:plasma membrane"/>
    <property type="evidence" value="ECO:0007669"/>
    <property type="project" value="TreeGrafter"/>
</dbReference>
<dbReference type="Pfam" id="PF01553">
    <property type="entry name" value="Acyltransferase"/>
    <property type="match status" value="1"/>
</dbReference>